<dbReference type="Proteomes" id="UP000271098">
    <property type="component" value="Unassembled WGS sequence"/>
</dbReference>
<sequence>MKGALITWLLVQIFLVLGDQFPKPTFLDHLPKTAKEEVENILWSNRNKSDSQVEAELEKWANTQGGAIKVAFYCSSIFFCEN</sequence>
<evidence type="ECO:0000256" key="1">
    <source>
        <dbReference type="SAM" id="SignalP"/>
    </source>
</evidence>
<accession>A0A183CVM6</accession>
<keyword evidence="1" id="KW-0732">Signal</keyword>
<gene>
    <name evidence="2" type="ORF">GPUH_LOCUS517</name>
</gene>
<evidence type="ECO:0000313" key="2">
    <source>
        <dbReference type="EMBL" id="VDK28230.1"/>
    </source>
</evidence>
<proteinExistence type="predicted"/>
<evidence type="ECO:0000313" key="4">
    <source>
        <dbReference type="WBParaSite" id="GPUH_0000051701-mRNA-1"/>
    </source>
</evidence>
<reference evidence="2 3" key="2">
    <citation type="submission" date="2018-11" db="EMBL/GenBank/DDBJ databases">
        <authorList>
            <consortium name="Pathogen Informatics"/>
        </authorList>
    </citation>
    <scope>NUCLEOTIDE SEQUENCE [LARGE SCALE GENOMIC DNA]</scope>
</reference>
<name>A0A183CVM6_9BILA</name>
<keyword evidence="3" id="KW-1185">Reference proteome</keyword>
<dbReference type="AlphaFoldDB" id="A0A183CVM6"/>
<reference evidence="4" key="1">
    <citation type="submission" date="2016-06" db="UniProtKB">
        <authorList>
            <consortium name="WormBaseParasite"/>
        </authorList>
    </citation>
    <scope>IDENTIFICATION</scope>
</reference>
<dbReference type="EMBL" id="UYRT01000467">
    <property type="protein sequence ID" value="VDK28230.1"/>
    <property type="molecule type" value="Genomic_DNA"/>
</dbReference>
<feature type="signal peptide" evidence="1">
    <location>
        <begin position="1"/>
        <end position="18"/>
    </location>
</feature>
<feature type="chain" id="PRO_5043138442" evidence="1">
    <location>
        <begin position="19"/>
        <end position="82"/>
    </location>
</feature>
<organism evidence="4">
    <name type="scientific">Gongylonema pulchrum</name>
    <dbReference type="NCBI Taxonomy" id="637853"/>
    <lineage>
        <taxon>Eukaryota</taxon>
        <taxon>Metazoa</taxon>
        <taxon>Ecdysozoa</taxon>
        <taxon>Nematoda</taxon>
        <taxon>Chromadorea</taxon>
        <taxon>Rhabditida</taxon>
        <taxon>Spirurina</taxon>
        <taxon>Spiruromorpha</taxon>
        <taxon>Spiruroidea</taxon>
        <taxon>Gongylonematidae</taxon>
        <taxon>Gongylonema</taxon>
    </lineage>
</organism>
<dbReference type="WBParaSite" id="GPUH_0000051701-mRNA-1">
    <property type="protein sequence ID" value="GPUH_0000051701-mRNA-1"/>
    <property type="gene ID" value="GPUH_0000051701"/>
</dbReference>
<protein>
    <submittedName>
        <fullName evidence="4">ApoC-IB</fullName>
    </submittedName>
</protein>
<evidence type="ECO:0000313" key="3">
    <source>
        <dbReference type="Proteomes" id="UP000271098"/>
    </source>
</evidence>